<dbReference type="Proteomes" id="UP000298433">
    <property type="component" value="Unassembled WGS sequence"/>
</dbReference>
<reference evidence="1 2" key="1">
    <citation type="submission" date="2019-03" db="EMBL/GenBank/DDBJ databases">
        <title>Genomics of glacier-inhabiting Cryobacterium strains.</title>
        <authorList>
            <person name="Liu Q."/>
            <person name="Xin Y.-H."/>
        </authorList>
    </citation>
    <scope>NUCLEOTIDE SEQUENCE [LARGE SCALE GENOMIC DNA]</scope>
    <source>
        <strain evidence="1 2">TMT2-48-2</strain>
    </source>
</reference>
<gene>
    <name evidence="1" type="ORF">E3T23_07315</name>
</gene>
<organism evidence="1 2">
    <name type="scientific">Cryobacterium cheniae</name>
    <dbReference type="NCBI Taxonomy" id="1259262"/>
    <lineage>
        <taxon>Bacteria</taxon>
        <taxon>Bacillati</taxon>
        <taxon>Actinomycetota</taxon>
        <taxon>Actinomycetes</taxon>
        <taxon>Micrococcales</taxon>
        <taxon>Microbacteriaceae</taxon>
        <taxon>Cryobacterium</taxon>
    </lineage>
</organism>
<dbReference type="AlphaFoldDB" id="A0A4R8XS39"/>
<proteinExistence type="predicted"/>
<evidence type="ECO:0000313" key="1">
    <source>
        <dbReference type="EMBL" id="TFC81279.1"/>
    </source>
</evidence>
<comment type="caution">
    <text evidence="1">The sequence shown here is derived from an EMBL/GenBank/DDBJ whole genome shotgun (WGS) entry which is preliminary data.</text>
</comment>
<dbReference type="RefSeq" id="WP_134369709.1">
    <property type="nucleotide sequence ID" value="NZ_SOGN01000035.1"/>
</dbReference>
<accession>A0A4R8XS39</accession>
<sequence length="67" mass="7363">MRQNDWVLTVHCRECGIGGTAHVGHDRRIVWPVIVHEGGCDLADDKDLVESRSGDPVHGARQSAYAL</sequence>
<dbReference type="OrthoDB" id="5120095at2"/>
<keyword evidence="2" id="KW-1185">Reference proteome</keyword>
<name>A0A4R8XS39_9MICO</name>
<dbReference type="EMBL" id="SOGN01000035">
    <property type="protein sequence ID" value="TFC81279.1"/>
    <property type="molecule type" value="Genomic_DNA"/>
</dbReference>
<protein>
    <submittedName>
        <fullName evidence="1">Uncharacterized protein</fullName>
    </submittedName>
</protein>
<evidence type="ECO:0000313" key="2">
    <source>
        <dbReference type="Proteomes" id="UP000298433"/>
    </source>
</evidence>